<feature type="compositionally biased region" description="Basic and acidic residues" evidence="1">
    <location>
        <begin position="181"/>
        <end position="194"/>
    </location>
</feature>
<proteinExistence type="predicted"/>
<evidence type="ECO:0000313" key="3">
    <source>
        <dbReference type="Proteomes" id="UP001614394"/>
    </source>
</evidence>
<dbReference type="RefSeq" id="WP_399657581.1">
    <property type="nucleotide sequence ID" value="NZ_JBITYG010000017.1"/>
</dbReference>
<evidence type="ECO:0000256" key="1">
    <source>
        <dbReference type="SAM" id="MobiDB-lite"/>
    </source>
</evidence>
<accession>A0ABW8CIE3</accession>
<dbReference type="EMBL" id="JBITYG010000017">
    <property type="protein sequence ID" value="MFI9106222.1"/>
    <property type="molecule type" value="Genomic_DNA"/>
</dbReference>
<comment type="caution">
    <text evidence="2">The sequence shown here is derived from an EMBL/GenBank/DDBJ whole genome shotgun (WGS) entry which is preliminary data.</text>
</comment>
<evidence type="ECO:0000313" key="2">
    <source>
        <dbReference type="EMBL" id="MFI9106222.1"/>
    </source>
</evidence>
<feature type="compositionally biased region" description="Basic and acidic residues" evidence="1">
    <location>
        <begin position="234"/>
        <end position="243"/>
    </location>
</feature>
<protein>
    <recommendedName>
        <fullName evidence="4">Regulatory protein</fullName>
    </recommendedName>
</protein>
<organism evidence="2 3">
    <name type="scientific">Streptomyces fildesensis</name>
    <dbReference type="NCBI Taxonomy" id="375757"/>
    <lineage>
        <taxon>Bacteria</taxon>
        <taxon>Bacillati</taxon>
        <taxon>Actinomycetota</taxon>
        <taxon>Actinomycetes</taxon>
        <taxon>Kitasatosporales</taxon>
        <taxon>Streptomycetaceae</taxon>
        <taxon>Streptomyces</taxon>
    </lineage>
</organism>
<dbReference type="Proteomes" id="UP001614394">
    <property type="component" value="Unassembled WGS sequence"/>
</dbReference>
<name>A0ABW8CIE3_9ACTN</name>
<feature type="region of interest" description="Disordered" evidence="1">
    <location>
        <begin position="142"/>
        <end position="243"/>
    </location>
</feature>
<gene>
    <name evidence="2" type="ORF">ACIGXA_37525</name>
</gene>
<keyword evidence="3" id="KW-1185">Reference proteome</keyword>
<reference evidence="2 3" key="1">
    <citation type="submission" date="2024-10" db="EMBL/GenBank/DDBJ databases">
        <title>The Natural Products Discovery Center: Release of the First 8490 Sequenced Strains for Exploring Actinobacteria Biosynthetic Diversity.</title>
        <authorList>
            <person name="Kalkreuter E."/>
            <person name="Kautsar S.A."/>
            <person name="Yang D."/>
            <person name="Bader C.D."/>
            <person name="Teijaro C.N."/>
            <person name="Fluegel L."/>
            <person name="Davis C.M."/>
            <person name="Simpson J.R."/>
            <person name="Lauterbach L."/>
            <person name="Steele A.D."/>
            <person name="Gui C."/>
            <person name="Meng S."/>
            <person name="Li G."/>
            <person name="Viehrig K."/>
            <person name="Ye F."/>
            <person name="Su P."/>
            <person name="Kiefer A.F."/>
            <person name="Nichols A."/>
            <person name="Cepeda A.J."/>
            <person name="Yan W."/>
            <person name="Fan B."/>
            <person name="Jiang Y."/>
            <person name="Adhikari A."/>
            <person name="Zheng C.-J."/>
            <person name="Schuster L."/>
            <person name="Cowan T.M."/>
            <person name="Smanski M.J."/>
            <person name="Chevrette M.G."/>
            <person name="De Carvalho L.P.S."/>
            <person name="Shen B."/>
        </authorList>
    </citation>
    <scope>NUCLEOTIDE SEQUENCE [LARGE SCALE GENOMIC DNA]</scope>
    <source>
        <strain evidence="2 3">NPDC053399</strain>
    </source>
</reference>
<sequence length="243" mass="26140">MPTPHGSRGGMAFSADELRVFRRALAAALRPATTTSVPDDLQEYLRLAEALDEAVSEGGRLRTFLLAELARYREALPGSAAGYLARLRDALDTGYLPGPDDLAALRRLRGHPCGTVEHRRRTVLLRRCEDLAENDLRARLEAHMPTSRRRSTIADRGRLLSLPGGRTESPVPALLSGSAPHRADQSGKPSEKPARPAQVPAPAPAPARGPAAPDPGRRVPTPAEVFPPGHHRATPPDEEARSA</sequence>
<evidence type="ECO:0008006" key="4">
    <source>
        <dbReference type="Google" id="ProtNLM"/>
    </source>
</evidence>